<dbReference type="Proteomes" id="UP001303647">
    <property type="component" value="Unassembled WGS sequence"/>
</dbReference>
<sequence>MQHRAHQRPQVSMEVLGLDHHHLQTRALRNILSTELAEITYAQLFDGFPTLDTAYSKRAYWMYDGHPLHDHPKLCEGSLERARVFRDNFNPAVLLFDSLVSSLGRNVANFFWIFPFWRFWRVLGRPPRERYRVHVETNSARQCSVCHCYIYFASPTLSPWVGYMW</sequence>
<accession>A0AAN7CLA3</accession>
<dbReference type="AlphaFoldDB" id="A0AAN7CLA3"/>
<keyword evidence="2" id="KW-1185">Reference proteome</keyword>
<reference evidence="1" key="2">
    <citation type="submission" date="2023-05" db="EMBL/GenBank/DDBJ databases">
        <authorList>
            <consortium name="Lawrence Berkeley National Laboratory"/>
            <person name="Steindorff A."/>
            <person name="Hensen N."/>
            <person name="Bonometti L."/>
            <person name="Westerberg I."/>
            <person name="Brannstrom I.O."/>
            <person name="Guillou S."/>
            <person name="Cros-Aarteil S."/>
            <person name="Calhoun S."/>
            <person name="Haridas S."/>
            <person name="Kuo A."/>
            <person name="Mondo S."/>
            <person name="Pangilinan J."/>
            <person name="Riley R."/>
            <person name="Labutti K."/>
            <person name="Andreopoulos B."/>
            <person name="Lipzen A."/>
            <person name="Chen C."/>
            <person name="Yanf M."/>
            <person name="Daum C."/>
            <person name="Ng V."/>
            <person name="Clum A."/>
            <person name="Ohm R."/>
            <person name="Martin F."/>
            <person name="Silar P."/>
            <person name="Natvig D."/>
            <person name="Lalanne C."/>
            <person name="Gautier V."/>
            <person name="Ament-Velasquez S.L."/>
            <person name="Kruys A."/>
            <person name="Hutchinson M.I."/>
            <person name="Powell A.J."/>
            <person name="Barry K."/>
            <person name="Miller A.N."/>
            <person name="Grigoriev I.V."/>
            <person name="Debuchy R."/>
            <person name="Gladieux P."/>
            <person name="Thoren M.H."/>
            <person name="Johannesson H."/>
        </authorList>
    </citation>
    <scope>NUCLEOTIDE SEQUENCE</scope>
    <source>
        <strain evidence="1">CBS 359.72</strain>
    </source>
</reference>
<organism evidence="1 2">
    <name type="scientific">Corynascus novoguineensis</name>
    <dbReference type="NCBI Taxonomy" id="1126955"/>
    <lineage>
        <taxon>Eukaryota</taxon>
        <taxon>Fungi</taxon>
        <taxon>Dikarya</taxon>
        <taxon>Ascomycota</taxon>
        <taxon>Pezizomycotina</taxon>
        <taxon>Sordariomycetes</taxon>
        <taxon>Sordariomycetidae</taxon>
        <taxon>Sordariales</taxon>
        <taxon>Chaetomiaceae</taxon>
        <taxon>Corynascus</taxon>
    </lineage>
</organism>
<evidence type="ECO:0000313" key="1">
    <source>
        <dbReference type="EMBL" id="KAK4244154.1"/>
    </source>
</evidence>
<evidence type="ECO:0000313" key="2">
    <source>
        <dbReference type="Proteomes" id="UP001303647"/>
    </source>
</evidence>
<gene>
    <name evidence="1" type="ORF">C7999DRAFT_17550</name>
</gene>
<proteinExistence type="predicted"/>
<comment type="caution">
    <text evidence="1">The sequence shown here is derived from an EMBL/GenBank/DDBJ whole genome shotgun (WGS) entry which is preliminary data.</text>
</comment>
<name>A0AAN7CLA3_9PEZI</name>
<dbReference type="EMBL" id="MU857754">
    <property type="protein sequence ID" value="KAK4244154.1"/>
    <property type="molecule type" value="Genomic_DNA"/>
</dbReference>
<reference evidence="1" key="1">
    <citation type="journal article" date="2023" name="Mol. Phylogenet. Evol.">
        <title>Genome-scale phylogeny and comparative genomics of the fungal order Sordariales.</title>
        <authorList>
            <person name="Hensen N."/>
            <person name="Bonometti L."/>
            <person name="Westerberg I."/>
            <person name="Brannstrom I.O."/>
            <person name="Guillou S."/>
            <person name="Cros-Aarteil S."/>
            <person name="Calhoun S."/>
            <person name="Haridas S."/>
            <person name="Kuo A."/>
            <person name="Mondo S."/>
            <person name="Pangilinan J."/>
            <person name="Riley R."/>
            <person name="LaButti K."/>
            <person name="Andreopoulos B."/>
            <person name="Lipzen A."/>
            <person name="Chen C."/>
            <person name="Yan M."/>
            <person name="Daum C."/>
            <person name="Ng V."/>
            <person name="Clum A."/>
            <person name="Steindorff A."/>
            <person name="Ohm R.A."/>
            <person name="Martin F."/>
            <person name="Silar P."/>
            <person name="Natvig D.O."/>
            <person name="Lalanne C."/>
            <person name="Gautier V."/>
            <person name="Ament-Velasquez S.L."/>
            <person name="Kruys A."/>
            <person name="Hutchinson M.I."/>
            <person name="Powell A.J."/>
            <person name="Barry K."/>
            <person name="Miller A.N."/>
            <person name="Grigoriev I.V."/>
            <person name="Debuchy R."/>
            <person name="Gladieux P."/>
            <person name="Hiltunen Thoren M."/>
            <person name="Johannesson H."/>
        </authorList>
    </citation>
    <scope>NUCLEOTIDE SEQUENCE</scope>
    <source>
        <strain evidence="1">CBS 359.72</strain>
    </source>
</reference>
<protein>
    <submittedName>
        <fullName evidence="1">Uncharacterized protein</fullName>
    </submittedName>
</protein>